<feature type="region of interest" description="Disordered" evidence="1">
    <location>
        <begin position="1"/>
        <end position="100"/>
    </location>
</feature>
<proteinExistence type="predicted"/>
<keyword evidence="2" id="KW-0472">Membrane</keyword>
<protein>
    <submittedName>
        <fullName evidence="3">Uncharacterized protein</fullName>
    </submittedName>
</protein>
<evidence type="ECO:0000256" key="2">
    <source>
        <dbReference type="SAM" id="Phobius"/>
    </source>
</evidence>
<sequence>MMADSGDADEIPPSFDEATHTVDDALPPDDETPLSDEDTTPSADLPPSYSTLFKPEVDLNVDDQSTSICDVNPTIQSSPAPSRGDDAVTRSPPPTPVRSSSYEAVNRLGAVMLLQPLRDIQVDISPTPPVELTNLNERRTSKCSSTGGSTNSTVETRVTSTNALSAEGDSRGDSRGLDPRNREYCTDTTDEKKFGRCATCGTMFIDMFSSCRGCIVSRKPWQLGLVSAGILGAIFFLVMFPVSFIYVEYDKIALLRRKSTGEVYTDAVFYPGCYVLGPDLEFLHAPSTAHLVNGKITITTNNRLSVDVGFSFQHFLRPGEFGSLYQKLKLDYPQLFQTIAYSEIKNEAVKYSLTEYRLNRSMIEQAFHKVMRNRLSGDCCSDCCESSSCFGSNFCNRCNRNKSSCTHGYHTDVNYFQLGVVDVPNEINERYIELAKLEVEAGTELFKQQAAIERKVTAGLVQDILNEANEITANASAQAELIKSRAIASATQETSSVEFTSLRQMCSNLSMTREDQKMSLFFLHKLRQMDNLLKMPGFEEYQAYTQKNPFGL</sequence>
<feature type="region of interest" description="Disordered" evidence="1">
    <location>
        <begin position="131"/>
        <end position="182"/>
    </location>
</feature>
<evidence type="ECO:0000256" key="1">
    <source>
        <dbReference type="SAM" id="MobiDB-lite"/>
    </source>
</evidence>
<feature type="compositionally biased region" description="Acidic residues" evidence="1">
    <location>
        <begin position="1"/>
        <end position="10"/>
    </location>
</feature>
<evidence type="ECO:0000313" key="4">
    <source>
        <dbReference type="Proteomes" id="UP000749559"/>
    </source>
</evidence>
<gene>
    <name evidence="3" type="ORF">OFUS_LOCUS14419</name>
</gene>
<feature type="compositionally biased region" description="Acidic residues" evidence="1">
    <location>
        <begin position="26"/>
        <end position="39"/>
    </location>
</feature>
<feature type="compositionally biased region" description="Polar residues" evidence="1">
    <location>
        <begin position="142"/>
        <end position="164"/>
    </location>
</feature>
<reference evidence="3" key="1">
    <citation type="submission" date="2022-03" db="EMBL/GenBank/DDBJ databases">
        <authorList>
            <person name="Martin C."/>
        </authorList>
    </citation>
    <scope>NUCLEOTIDE SEQUENCE</scope>
</reference>
<organism evidence="3 4">
    <name type="scientific">Owenia fusiformis</name>
    <name type="common">Polychaete worm</name>
    <dbReference type="NCBI Taxonomy" id="6347"/>
    <lineage>
        <taxon>Eukaryota</taxon>
        <taxon>Metazoa</taxon>
        <taxon>Spiralia</taxon>
        <taxon>Lophotrochozoa</taxon>
        <taxon>Annelida</taxon>
        <taxon>Polychaeta</taxon>
        <taxon>Sedentaria</taxon>
        <taxon>Canalipalpata</taxon>
        <taxon>Sabellida</taxon>
        <taxon>Oweniida</taxon>
        <taxon>Oweniidae</taxon>
        <taxon>Owenia</taxon>
    </lineage>
</organism>
<feature type="compositionally biased region" description="Basic and acidic residues" evidence="1">
    <location>
        <begin position="168"/>
        <end position="182"/>
    </location>
</feature>
<accession>A0A8J1Y3D6</accession>
<keyword evidence="4" id="KW-1185">Reference proteome</keyword>
<dbReference type="AlphaFoldDB" id="A0A8J1Y3D6"/>
<dbReference type="Proteomes" id="UP000749559">
    <property type="component" value="Unassembled WGS sequence"/>
</dbReference>
<keyword evidence="2" id="KW-1133">Transmembrane helix</keyword>
<evidence type="ECO:0000313" key="3">
    <source>
        <dbReference type="EMBL" id="CAH1788979.1"/>
    </source>
</evidence>
<feature type="compositionally biased region" description="Polar residues" evidence="1">
    <location>
        <begin position="62"/>
        <end position="80"/>
    </location>
</feature>
<feature type="transmembrane region" description="Helical" evidence="2">
    <location>
        <begin position="221"/>
        <end position="247"/>
    </location>
</feature>
<name>A0A8J1Y3D6_OWEFU</name>
<comment type="caution">
    <text evidence="3">The sequence shown here is derived from an EMBL/GenBank/DDBJ whole genome shotgun (WGS) entry which is preliminary data.</text>
</comment>
<dbReference type="OrthoDB" id="6144433at2759"/>
<dbReference type="EMBL" id="CAIIXF020000007">
    <property type="protein sequence ID" value="CAH1788979.1"/>
    <property type="molecule type" value="Genomic_DNA"/>
</dbReference>
<keyword evidence="2" id="KW-0812">Transmembrane</keyword>